<protein>
    <submittedName>
        <fullName evidence="2">DUF397 domain-containing protein</fullName>
    </submittedName>
</protein>
<keyword evidence="3" id="KW-1185">Reference proteome</keyword>
<organism evidence="2 3">
    <name type="scientific">Thermobifida alba</name>
    <name type="common">Thermomonospora alba</name>
    <dbReference type="NCBI Taxonomy" id="53522"/>
    <lineage>
        <taxon>Bacteria</taxon>
        <taxon>Bacillati</taxon>
        <taxon>Actinomycetota</taxon>
        <taxon>Actinomycetes</taxon>
        <taxon>Streptosporangiales</taxon>
        <taxon>Nocardiopsidaceae</taxon>
        <taxon>Thermobifida</taxon>
    </lineage>
</organism>
<dbReference type="EMBL" id="CP051627">
    <property type="protein sequence ID" value="UPT19753.1"/>
    <property type="molecule type" value="Genomic_DNA"/>
</dbReference>
<name>A0ABY4KWE3_THEAE</name>
<evidence type="ECO:0000313" key="2">
    <source>
        <dbReference type="EMBL" id="UPT19753.1"/>
    </source>
</evidence>
<dbReference type="InterPro" id="IPR007278">
    <property type="entry name" value="DUF397"/>
</dbReference>
<proteinExistence type="predicted"/>
<reference evidence="2 3" key="1">
    <citation type="submission" date="2020-04" db="EMBL/GenBank/DDBJ databases">
        <title>Thermobifida alba genome sequencing and assembly.</title>
        <authorList>
            <person name="Luzics S."/>
            <person name="Horvath B."/>
            <person name="Nagy I."/>
            <person name="Toth A."/>
            <person name="Nagy I."/>
            <person name="Kukolya J."/>
        </authorList>
    </citation>
    <scope>NUCLEOTIDE SEQUENCE [LARGE SCALE GENOMIC DNA]</scope>
    <source>
        <strain evidence="2 3">DSM 43795</strain>
    </source>
</reference>
<feature type="domain" description="DUF397" evidence="1">
    <location>
        <begin position="26"/>
        <end position="76"/>
    </location>
</feature>
<gene>
    <name evidence="2" type="ORF">FOF52_01215</name>
</gene>
<accession>A0ABY4KWE3</accession>
<sequence>MVEQRVWCRNSYSGGGENCVEVSLRHWHTASYTTDEGACVEVSEGPVTGVRDSKNRDLGALFFPAAEWAAFVRAARQERV</sequence>
<dbReference type="Pfam" id="PF04149">
    <property type="entry name" value="DUF397"/>
    <property type="match status" value="1"/>
</dbReference>
<evidence type="ECO:0000313" key="3">
    <source>
        <dbReference type="Proteomes" id="UP000832041"/>
    </source>
</evidence>
<dbReference type="Proteomes" id="UP000832041">
    <property type="component" value="Chromosome"/>
</dbReference>
<evidence type="ECO:0000259" key="1">
    <source>
        <dbReference type="Pfam" id="PF04149"/>
    </source>
</evidence>